<reference evidence="1" key="1">
    <citation type="submission" date="2025-08" db="UniProtKB">
        <authorList>
            <consortium name="Ensembl"/>
        </authorList>
    </citation>
    <scope>IDENTIFICATION</scope>
</reference>
<protein>
    <recommendedName>
        <fullName evidence="3">NTF2 domain-containing protein</fullName>
    </recommendedName>
</protein>
<dbReference type="GeneID" id="107730394"/>
<dbReference type="KEGG" id="srx:107730394"/>
<name>A0A673H3G8_9TELE</name>
<reference evidence="1" key="2">
    <citation type="submission" date="2025-09" db="UniProtKB">
        <authorList>
            <consortium name="Ensembl"/>
        </authorList>
    </citation>
    <scope>IDENTIFICATION</scope>
</reference>
<evidence type="ECO:0000313" key="2">
    <source>
        <dbReference type="Proteomes" id="UP000472270"/>
    </source>
</evidence>
<dbReference type="Pfam" id="PF15008">
    <property type="entry name" value="DUF4518"/>
    <property type="match status" value="1"/>
</dbReference>
<proteinExistence type="predicted"/>
<dbReference type="AlphaFoldDB" id="A0A673H3G8"/>
<sequence length="285" mass="32129">MSKLSMKEQSGCRKLLRLLPLDDLFALKDTVTNRLIAVESTQEAIEAIITYSQDAEELLKRKKVHRDVIFKYLANEGVAMPPNSDKQQLIRRTIEYWSSGEISKREKNTVVSEDVGDGLSDLPALGKQFCQWFFALLNSQNPTQGQPAQDWGPQHFWQDVRLRLLLCSGERQVDEFSGAELVSQWLHAFAGQEHLLFCPNLEGQGLKCISSAHGLVLVAIAGTIHRDNACLGIFEKVFGLIRSPMDNNRWKIKIVNMKVEAQSGITDKQLPVITYDSKELLSLCD</sequence>
<dbReference type="Ensembl" id="ENSSRHT00000020673.1">
    <property type="protein sequence ID" value="ENSSRHP00000020031.1"/>
    <property type="gene ID" value="ENSSRHG00000010741.1"/>
</dbReference>
<dbReference type="PANTHER" id="PTHR21084">
    <property type="entry name" value="DENSE INCISORS"/>
    <property type="match status" value="1"/>
</dbReference>
<organism evidence="1 2">
    <name type="scientific">Sinocyclocheilus rhinocerous</name>
    <dbReference type="NCBI Taxonomy" id="307959"/>
    <lineage>
        <taxon>Eukaryota</taxon>
        <taxon>Metazoa</taxon>
        <taxon>Chordata</taxon>
        <taxon>Craniata</taxon>
        <taxon>Vertebrata</taxon>
        <taxon>Euteleostomi</taxon>
        <taxon>Actinopterygii</taxon>
        <taxon>Neopterygii</taxon>
        <taxon>Teleostei</taxon>
        <taxon>Ostariophysi</taxon>
        <taxon>Cypriniformes</taxon>
        <taxon>Cyprinidae</taxon>
        <taxon>Cyprininae</taxon>
        <taxon>Sinocyclocheilus</taxon>
    </lineage>
</organism>
<dbReference type="RefSeq" id="XP_016396722.1">
    <property type="nucleotide sequence ID" value="XM_016541236.1"/>
</dbReference>
<dbReference type="InterPro" id="IPR026698">
    <property type="entry name" value="UPF_C3orf38"/>
</dbReference>
<keyword evidence="2" id="KW-1185">Reference proteome</keyword>
<dbReference type="Proteomes" id="UP000472270">
    <property type="component" value="Unassembled WGS sequence"/>
</dbReference>
<gene>
    <name evidence="1" type="primary">LOC107730394</name>
</gene>
<evidence type="ECO:0008006" key="3">
    <source>
        <dbReference type="Google" id="ProtNLM"/>
    </source>
</evidence>
<dbReference type="PANTHER" id="PTHR21084:SF1">
    <property type="entry name" value="DENSE INCISORS"/>
    <property type="match status" value="1"/>
</dbReference>
<accession>A0A673H3G8</accession>
<dbReference type="OrthoDB" id="6407068at2759"/>
<evidence type="ECO:0000313" key="1">
    <source>
        <dbReference type="Ensembl" id="ENSSRHP00000020031.1"/>
    </source>
</evidence>